<organism evidence="1">
    <name type="scientific">marine sediment metagenome</name>
    <dbReference type="NCBI Taxonomy" id="412755"/>
    <lineage>
        <taxon>unclassified sequences</taxon>
        <taxon>metagenomes</taxon>
        <taxon>ecological metagenomes</taxon>
    </lineage>
</organism>
<dbReference type="InterPro" id="IPR001680">
    <property type="entry name" value="WD40_rpt"/>
</dbReference>
<sequence>MSDIQAPNGFETNETLDGAADVMEVFQPGSGGVRRNKKALLDTLTAFFKNVLERIIVSTDITMTSPENYLVSGNYDLTLPSSPAVGDVIDILADGYPKIIQDDAEHVINYKDRHFTTKGTSGYIQLFSKNNIELVYKGTGLSRLATPAKVSALDAPEGDGHGCAFSYDGTYLAVAHSNSPYITVYKRTGDAFAKVSALTAPEGGVLDCAFSYDGTYLAVAHVTSQYITVYKRTGDAFAKVSALTAPEGIGNGCAFSYDGTYLAVSHLTSPYITVYKTKESASKVWIASKFETMNPADPSDGDAGDLIYRFV</sequence>
<dbReference type="EMBL" id="LAZR01057202">
    <property type="protein sequence ID" value="KKK72554.1"/>
    <property type="molecule type" value="Genomic_DNA"/>
</dbReference>
<dbReference type="SUPFAM" id="SSF75011">
    <property type="entry name" value="3-carboxy-cis,cis-mucoante lactonizing enzyme"/>
    <property type="match status" value="1"/>
</dbReference>
<evidence type="ECO:0000313" key="1">
    <source>
        <dbReference type="EMBL" id="KKK72554.1"/>
    </source>
</evidence>
<dbReference type="AlphaFoldDB" id="A0A0F9A1T1"/>
<dbReference type="Gene3D" id="2.130.10.10">
    <property type="entry name" value="YVTN repeat-like/Quinoprotein amine dehydrogenase"/>
    <property type="match status" value="1"/>
</dbReference>
<gene>
    <name evidence="1" type="ORF">LCGC14_2902710</name>
</gene>
<proteinExistence type="predicted"/>
<name>A0A0F9A1T1_9ZZZZ</name>
<comment type="caution">
    <text evidence="1">The sequence shown here is derived from an EMBL/GenBank/DDBJ whole genome shotgun (WGS) entry which is preliminary data.</text>
</comment>
<dbReference type="InterPro" id="IPR015943">
    <property type="entry name" value="WD40/YVTN_repeat-like_dom_sf"/>
</dbReference>
<dbReference type="Pfam" id="PF00400">
    <property type="entry name" value="WD40"/>
    <property type="match status" value="1"/>
</dbReference>
<reference evidence="1" key="1">
    <citation type="journal article" date="2015" name="Nature">
        <title>Complex archaea that bridge the gap between prokaryotes and eukaryotes.</title>
        <authorList>
            <person name="Spang A."/>
            <person name="Saw J.H."/>
            <person name="Jorgensen S.L."/>
            <person name="Zaremba-Niedzwiedzka K."/>
            <person name="Martijn J."/>
            <person name="Lind A.E."/>
            <person name="van Eijk R."/>
            <person name="Schleper C."/>
            <person name="Guy L."/>
            <person name="Ettema T.J."/>
        </authorList>
    </citation>
    <scope>NUCLEOTIDE SEQUENCE</scope>
</reference>
<protein>
    <submittedName>
        <fullName evidence="1">Uncharacterized protein</fullName>
    </submittedName>
</protein>
<accession>A0A0F9A1T1</accession>